<accession>A0A1F4W2Y1</accession>
<reference evidence="2 3" key="1">
    <citation type="journal article" date="2016" name="Nat. Commun.">
        <title>Thousands of microbial genomes shed light on interconnected biogeochemical processes in an aquifer system.</title>
        <authorList>
            <person name="Anantharaman K."/>
            <person name="Brown C.T."/>
            <person name="Hug L.A."/>
            <person name="Sharon I."/>
            <person name="Castelle C.J."/>
            <person name="Probst A.J."/>
            <person name="Thomas B.C."/>
            <person name="Singh A."/>
            <person name="Wilkins M.J."/>
            <person name="Karaoz U."/>
            <person name="Brodie E.L."/>
            <person name="Williams K.H."/>
            <person name="Hubbard S.S."/>
            <person name="Banfield J.F."/>
        </authorList>
    </citation>
    <scope>NUCLEOTIDE SEQUENCE [LARGE SCALE GENOMIC DNA]</scope>
</reference>
<dbReference type="AlphaFoldDB" id="A0A1F4W2Y1"/>
<dbReference type="EMBL" id="MEVT01000004">
    <property type="protein sequence ID" value="OGC63730.1"/>
    <property type="molecule type" value="Genomic_DNA"/>
</dbReference>
<evidence type="ECO:0000256" key="1">
    <source>
        <dbReference type="SAM" id="MobiDB-lite"/>
    </source>
</evidence>
<sequence>MAEKKKTPSRSGVVCINLGANYVVPDGVCRNSGLPPLVFDPAGNPVMVDGVGFKLHPTIWFFDPEKARESQSKVALSTLGLLEAEASGDVELQKIFKANAFEKYAKYIRLQQKLMLDFCRKQFEGFPPEWRQKFPKVAESLAHVETDLYSQDREVIKRALVAIQRAKTLCMGRNSPIIELEGTAETVAEVLPDEGQEIQPFDYVAELQEAVAGEIDDDERDEAIRAREEKKKARKAERARQKQESKLEKLSERKSRVKPKGKRQKPRREDFEGYGDPSRNRSLIGGY</sequence>
<name>A0A1F4W2Y1_UNCKA</name>
<protein>
    <submittedName>
        <fullName evidence="2">Uncharacterized protein</fullName>
    </submittedName>
</protein>
<evidence type="ECO:0000313" key="2">
    <source>
        <dbReference type="EMBL" id="OGC63730.1"/>
    </source>
</evidence>
<feature type="compositionally biased region" description="Basic and acidic residues" evidence="1">
    <location>
        <begin position="226"/>
        <end position="254"/>
    </location>
</feature>
<feature type="region of interest" description="Disordered" evidence="1">
    <location>
        <begin position="226"/>
        <end position="287"/>
    </location>
</feature>
<evidence type="ECO:0000313" key="3">
    <source>
        <dbReference type="Proteomes" id="UP000176614"/>
    </source>
</evidence>
<comment type="caution">
    <text evidence="2">The sequence shown here is derived from an EMBL/GenBank/DDBJ whole genome shotgun (WGS) entry which is preliminary data.</text>
</comment>
<dbReference type="Proteomes" id="UP000176614">
    <property type="component" value="Unassembled WGS sequence"/>
</dbReference>
<organism evidence="2 3">
    <name type="scientific">candidate division WWE3 bacterium RIFOXYA2_FULL_46_9</name>
    <dbReference type="NCBI Taxonomy" id="1802636"/>
    <lineage>
        <taxon>Bacteria</taxon>
        <taxon>Katanobacteria</taxon>
    </lineage>
</organism>
<feature type="compositionally biased region" description="Basic residues" evidence="1">
    <location>
        <begin position="255"/>
        <end position="266"/>
    </location>
</feature>
<proteinExistence type="predicted"/>
<gene>
    <name evidence="2" type="ORF">A2264_05140</name>
</gene>